<dbReference type="EMBL" id="MCBS01024310">
    <property type="protein sequence ID" value="RKF73700.1"/>
    <property type="molecule type" value="Genomic_DNA"/>
</dbReference>
<feature type="active site" description="Proton donor" evidence="8 10">
    <location>
        <position position="167"/>
    </location>
</feature>
<dbReference type="PROSITE" id="PS52048">
    <property type="entry name" value="UCH_DOMAIN"/>
    <property type="match status" value="1"/>
</dbReference>
<feature type="site" description="Transition state stabilizer" evidence="10">
    <location>
        <position position="85"/>
    </location>
</feature>
<evidence type="ECO:0000259" key="12">
    <source>
        <dbReference type="PROSITE" id="PS52048"/>
    </source>
</evidence>
<feature type="active site" description="Nucleophile" evidence="8 10">
    <location>
        <position position="91"/>
    </location>
</feature>
<evidence type="ECO:0000313" key="14">
    <source>
        <dbReference type="Proteomes" id="UP000285326"/>
    </source>
</evidence>
<accession>A0A420IGN0</accession>
<evidence type="ECO:0000256" key="7">
    <source>
        <dbReference type="PIRNR" id="PIRNR038120"/>
    </source>
</evidence>
<comment type="caution">
    <text evidence="13">The sequence shown here is derived from an EMBL/GenBank/DDBJ whole genome shotgun (WGS) entry which is preliminary data.</text>
</comment>
<dbReference type="GO" id="GO:0004843">
    <property type="term" value="F:cysteine-type deubiquitinase activity"/>
    <property type="evidence" value="ECO:0007669"/>
    <property type="project" value="UniProtKB-UniRule"/>
</dbReference>
<evidence type="ECO:0000256" key="5">
    <source>
        <dbReference type="ARBA" id="ARBA00022801"/>
    </source>
</evidence>
<keyword evidence="4 7" id="KW-0833">Ubl conjugation pathway</keyword>
<dbReference type="PANTHER" id="PTHR10589:SF16">
    <property type="entry name" value="UBIQUITIN CARBOXYL-TERMINAL HYDROLASE ISOZYME L5"/>
    <property type="match status" value="1"/>
</dbReference>
<evidence type="ECO:0000256" key="1">
    <source>
        <dbReference type="ARBA" id="ARBA00000707"/>
    </source>
</evidence>
<reference evidence="13 14" key="1">
    <citation type="journal article" date="2018" name="BMC Genomics">
        <title>Comparative genome analyses reveal sequence features reflecting distinct modes of host-adaptation between dicot and monocot powdery mildew.</title>
        <authorList>
            <person name="Wu Y."/>
            <person name="Ma X."/>
            <person name="Pan Z."/>
            <person name="Kale S.D."/>
            <person name="Song Y."/>
            <person name="King H."/>
            <person name="Zhang Q."/>
            <person name="Presley C."/>
            <person name="Deng X."/>
            <person name="Wei C.I."/>
            <person name="Xiao S."/>
        </authorList>
    </citation>
    <scope>NUCLEOTIDE SEQUENCE [LARGE SCALE GENOMIC DNA]</scope>
    <source>
        <strain evidence="13">UMSG1</strain>
    </source>
</reference>
<dbReference type="Pfam" id="PF18031">
    <property type="entry name" value="UCH_C"/>
    <property type="match status" value="1"/>
</dbReference>
<comment type="similarity">
    <text evidence="2 7 10 11">Belongs to the peptidase C12 family.</text>
</comment>
<dbReference type="GO" id="GO:0016579">
    <property type="term" value="P:protein deubiquitination"/>
    <property type="evidence" value="ECO:0007669"/>
    <property type="project" value="InterPro"/>
</dbReference>
<evidence type="ECO:0000256" key="8">
    <source>
        <dbReference type="PIRSR" id="PIRSR038120-1"/>
    </source>
</evidence>
<dbReference type="EC" id="3.4.19.12" evidence="7 11"/>
<dbReference type="PANTHER" id="PTHR10589">
    <property type="entry name" value="UBIQUITIN CARBOXYL-TERMINAL HYDROLASE"/>
    <property type="match status" value="1"/>
</dbReference>
<feature type="domain" description="UCH catalytic" evidence="12">
    <location>
        <begin position="4"/>
        <end position="228"/>
    </location>
</feature>
<evidence type="ECO:0000256" key="2">
    <source>
        <dbReference type="ARBA" id="ARBA00009326"/>
    </source>
</evidence>
<dbReference type="FunFam" id="3.40.532.10:FF:000009">
    <property type="entry name" value="Ubiquitin carboxyl-terminal hydrolase"/>
    <property type="match status" value="1"/>
</dbReference>
<dbReference type="GO" id="GO:0005737">
    <property type="term" value="C:cytoplasm"/>
    <property type="evidence" value="ECO:0007669"/>
    <property type="project" value="TreeGrafter"/>
</dbReference>
<dbReference type="PRINTS" id="PR00707">
    <property type="entry name" value="UBCTHYDRLASE"/>
</dbReference>
<proteinExistence type="inferred from homology"/>
<comment type="catalytic activity">
    <reaction evidence="1 7 10 11">
        <text>Thiol-dependent hydrolysis of ester, thioester, amide, peptide and isopeptide bonds formed by the C-terminal Gly of ubiquitin (a 76-residue protein attached to proteins as an intracellular targeting signal).</text>
        <dbReference type="EC" id="3.4.19.12"/>
    </reaction>
</comment>
<dbReference type="Gene3D" id="1.20.58.860">
    <property type="match status" value="1"/>
</dbReference>
<dbReference type="Pfam" id="PF01088">
    <property type="entry name" value="Peptidase_C12"/>
    <property type="match status" value="1"/>
</dbReference>
<organism evidence="13 14">
    <name type="scientific">Golovinomyces cichoracearum</name>
    <dbReference type="NCBI Taxonomy" id="62708"/>
    <lineage>
        <taxon>Eukaryota</taxon>
        <taxon>Fungi</taxon>
        <taxon>Dikarya</taxon>
        <taxon>Ascomycota</taxon>
        <taxon>Pezizomycotina</taxon>
        <taxon>Leotiomycetes</taxon>
        <taxon>Erysiphales</taxon>
        <taxon>Erysiphaceae</taxon>
        <taxon>Golovinomyces</taxon>
    </lineage>
</organism>
<protein>
    <recommendedName>
        <fullName evidence="7 11">Ubiquitin carboxyl-terminal hydrolase</fullName>
        <ecNumber evidence="7 11">3.4.19.12</ecNumber>
    </recommendedName>
</protein>
<sequence length="298" mass="33847">MSEGWNTIESDAGVFTYLLDNLGVKDVQFEELLAVDVESLRQLCPIYGLIFLFKYPTNENTQSDGMPKDGQYDHKATNNLFFAKQTIQNACGTQALLSVLLNKDREIDIGAPLRDFKQFTATFPAELRGEALSNSELIRKVHNSFAKSSPFVDETQSSFAENDDVYHFIAYTSVNDVLYELDGLHDAPISHGPSTSQEFPEKIVPVIQRRISRYPLNEIRFNLLAMVKDLRIKAHSIGDQEMLEREKQKRTRWAFENALRGHNFLGFTGELMKQVTAAKLKEGPGAYEKWLENAKKNS</sequence>
<feature type="site" description="Important for enzyme activity" evidence="9 10">
    <location>
        <position position="182"/>
    </location>
</feature>
<dbReference type="Proteomes" id="UP000285326">
    <property type="component" value="Unassembled WGS sequence"/>
</dbReference>
<keyword evidence="3 7" id="KW-0645">Protease</keyword>
<evidence type="ECO:0000256" key="4">
    <source>
        <dbReference type="ARBA" id="ARBA00022786"/>
    </source>
</evidence>
<dbReference type="InterPro" id="IPR036959">
    <property type="entry name" value="Peptidase_C12_UCH_sf"/>
</dbReference>
<evidence type="ECO:0000256" key="3">
    <source>
        <dbReference type="ARBA" id="ARBA00022670"/>
    </source>
</evidence>
<gene>
    <name evidence="13" type="ORF">GcM1_243152</name>
</gene>
<dbReference type="GO" id="GO:0006511">
    <property type="term" value="P:ubiquitin-dependent protein catabolic process"/>
    <property type="evidence" value="ECO:0007669"/>
    <property type="project" value="UniProtKB-UniRule"/>
</dbReference>
<dbReference type="Gene3D" id="3.40.532.10">
    <property type="entry name" value="Peptidase C12, ubiquitin carboxyl-terminal hydrolase"/>
    <property type="match status" value="1"/>
</dbReference>
<evidence type="ECO:0000313" key="13">
    <source>
        <dbReference type="EMBL" id="RKF73700.1"/>
    </source>
</evidence>
<keyword evidence="6 7" id="KW-0788">Thiol protease</keyword>
<dbReference type="PIRSF" id="PIRSF038120">
    <property type="entry name" value="Ubiquitinyl_hydrolase_UCH37"/>
    <property type="match status" value="1"/>
</dbReference>
<dbReference type="CDD" id="cd09617">
    <property type="entry name" value="Peptidase_C12_UCH37_BAP1"/>
    <property type="match status" value="1"/>
</dbReference>
<dbReference type="InterPro" id="IPR017390">
    <property type="entry name" value="Ubiquitinyl_hydrolase_UCH37"/>
</dbReference>
<name>A0A420IGN0_9PEZI</name>
<dbReference type="InterPro" id="IPR001578">
    <property type="entry name" value="Peptidase_C12_UCH"/>
</dbReference>
<dbReference type="AlphaFoldDB" id="A0A420IGN0"/>
<dbReference type="InterPro" id="IPR041507">
    <property type="entry name" value="UCH_C"/>
</dbReference>
<evidence type="ECO:0000256" key="11">
    <source>
        <dbReference type="RuleBase" id="RU361215"/>
    </source>
</evidence>
<evidence type="ECO:0000256" key="10">
    <source>
        <dbReference type="PROSITE-ProRule" id="PRU01393"/>
    </source>
</evidence>
<dbReference type="SUPFAM" id="SSF54001">
    <property type="entry name" value="Cysteine proteinases"/>
    <property type="match status" value="1"/>
</dbReference>
<evidence type="ECO:0000256" key="9">
    <source>
        <dbReference type="PIRSR" id="PIRSR038120-2"/>
    </source>
</evidence>
<keyword evidence="5 7" id="KW-0378">Hydrolase</keyword>
<evidence type="ECO:0000256" key="6">
    <source>
        <dbReference type="ARBA" id="ARBA00022807"/>
    </source>
</evidence>
<dbReference type="InterPro" id="IPR038765">
    <property type="entry name" value="Papain-like_cys_pep_sf"/>
</dbReference>